<gene>
    <name evidence="2" type="ORF">PAPOLLO_LOCUS2847</name>
</gene>
<feature type="compositionally biased region" description="Acidic residues" evidence="1">
    <location>
        <begin position="19"/>
        <end position="38"/>
    </location>
</feature>
<dbReference type="OrthoDB" id="10057959at2759"/>
<accession>A0A8S3W7I8</accession>
<organism evidence="2 3">
    <name type="scientific">Parnassius apollo</name>
    <name type="common">Apollo butterfly</name>
    <name type="synonym">Papilio apollo</name>
    <dbReference type="NCBI Taxonomy" id="110799"/>
    <lineage>
        <taxon>Eukaryota</taxon>
        <taxon>Metazoa</taxon>
        <taxon>Ecdysozoa</taxon>
        <taxon>Arthropoda</taxon>
        <taxon>Hexapoda</taxon>
        <taxon>Insecta</taxon>
        <taxon>Pterygota</taxon>
        <taxon>Neoptera</taxon>
        <taxon>Endopterygota</taxon>
        <taxon>Lepidoptera</taxon>
        <taxon>Glossata</taxon>
        <taxon>Ditrysia</taxon>
        <taxon>Papilionoidea</taxon>
        <taxon>Papilionidae</taxon>
        <taxon>Parnassiinae</taxon>
        <taxon>Parnassini</taxon>
        <taxon>Parnassius</taxon>
        <taxon>Parnassius</taxon>
    </lineage>
</organism>
<evidence type="ECO:0000313" key="2">
    <source>
        <dbReference type="EMBL" id="CAG4944379.1"/>
    </source>
</evidence>
<feature type="region of interest" description="Disordered" evidence="1">
    <location>
        <begin position="19"/>
        <end position="69"/>
    </location>
</feature>
<name>A0A8S3W7I8_PARAO</name>
<proteinExistence type="predicted"/>
<feature type="compositionally biased region" description="Low complexity" evidence="1">
    <location>
        <begin position="44"/>
        <end position="65"/>
    </location>
</feature>
<reference evidence="2" key="1">
    <citation type="submission" date="2021-04" db="EMBL/GenBank/DDBJ databases">
        <authorList>
            <person name="Tunstrom K."/>
        </authorList>
    </citation>
    <scope>NUCLEOTIDE SEQUENCE</scope>
</reference>
<dbReference type="AlphaFoldDB" id="A0A8S3W7I8"/>
<evidence type="ECO:0000256" key="1">
    <source>
        <dbReference type="SAM" id="MobiDB-lite"/>
    </source>
</evidence>
<sequence>MDRQVAQIEAWLAEDDSRDDLYDDFSSSDEEDHLEEQFSDSASEQDVSGEVESVSSASESESVQSRRPGDIYLGVDNTVWTKTAPLNRGRTRTHNIVFVPPGAKGIARQKTSPADCMSLFLDDNIIDLITKYTNIKIDYMKAKYVRERDKSCDKLFYNYFVHK</sequence>
<protein>
    <submittedName>
        <fullName evidence="2">(apollo) hypothetical protein</fullName>
    </submittedName>
</protein>
<comment type="caution">
    <text evidence="2">The sequence shown here is derived from an EMBL/GenBank/DDBJ whole genome shotgun (WGS) entry which is preliminary data.</text>
</comment>
<keyword evidence="3" id="KW-1185">Reference proteome</keyword>
<dbReference type="EMBL" id="CAJQZP010000189">
    <property type="protein sequence ID" value="CAG4944379.1"/>
    <property type="molecule type" value="Genomic_DNA"/>
</dbReference>
<evidence type="ECO:0000313" key="3">
    <source>
        <dbReference type="Proteomes" id="UP000691718"/>
    </source>
</evidence>
<dbReference type="Proteomes" id="UP000691718">
    <property type="component" value="Unassembled WGS sequence"/>
</dbReference>